<dbReference type="UniPathway" id="UPA00051">
    <property type="reaction ID" value="UER00074"/>
</dbReference>
<dbReference type="RefSeq" id="WP_067853072.1">
    <property type="nucleotide sequence ID" value="NZ_CP011502.1"/>
</dbReference>
<dbReference type="EC" id="2.3.1.31" evidence="2"/>
<feature type="domain" description="AB hydrolase-1" evidence="5">
    <location>
        <begin position="60"/>
        <end position="349"/>
    </location>
</feature>
<dbReference type="PIRSF" id="PIRSF000443">
    <property type="entry name" value="Homoser_Ac_trans"/>
    <property type="match status" value="1"/>
</dbReference>
<dbReference type="AlphaFoldDB" id="A0A0U4C522"/>
<accession>A0A0U4C522</accession>
<comment type="catalytic activity">
    <reaction evidence="2">
        <text>L-homoserine + acetyl-CoA = O-acetyl-L-homoserine + CoA</text>
        <dbReference type="Rhea" id="RHEA:13701"/>
        <dbReference type="ChEBI" id="CHEBI:57287"/>
        <dbReference type="ChEBI" id="CHEBI:57288"/>
        <dbReference type="ChEBI" id="CHEBI:57476"/>
        <dbReference type="ChEBI" id="CHEBI:57716"/>
        <dbReference type="EC" id="2.3.1.31"/>
    </reaction>
</comment>
<dbReference type="EMBL" id="CP011502">
    <property type="protein sequence ID" value="ALX03243.1"/>
    <property type="molecule type" value="Genomic_DNA"/>
</dbReference>
<comment type="subunit">
    <text evidence="2">Homodimer.</text>
</comment>
<keyword evidence="7" id="KW-1185">Reference proteome</keyword>
<dbReference type="HAMAP" id="MF_00296">
    <property type="entry name" value="MetX_acyltransf"/>
    <property type="match status" value="1"/>
</dbReference>
<comment type="subcellular location">
    <subcellularLocation>
        <location evidence="2">Cytoplasm</location>
    </subcellularLocation>
</comment>
<organism evidence="6 7">
    <name type="scientific">Aeromicrobium erythreum</name>
    <dbReference type="NCBI Taxonomy" id="2041"/>
    <lineage>
        <taxon>Bacteria</taxon>
        <taxon>Bacillati</taxon>
        <taxon>Actinomycetota</taxon>
        <taxon>Actinomycetes</taxon>
        <taxon>Propionibacteriales</taxon>
        <taxon>Nocardioidaceae</taxon>
        <taxon>Aeromicrobium</taxon>
    </lineage>
</organism>
<feature type="region of interest" description="Disordered" evidence="4">
    <location>
        <begin position="1"/>
        <end position="23"/>
    </location>
</feature>
<evidence type="ECO:0000259" key="5">
    <source>
        <dbReference type="Pfam" id="PF00561"/>
    </source>
</evidence>
<dbReference type="STRING" id="2041.AERYTH_00270"/>
<dbReference type="PANTHER" id="PTHR32268">
    <property type="entry name" value="HOMOSERINE O-ACETYLTRANSFERASE"/>
    <property type="match status" value="1"/>
</dbReference>
<dbReference type="NCBIfam" id="NF001209">
    <property type="entry name" value="PRK00175.1"/>
    <property type="match status" value="1"/>
</dbReference>
<dbReference type="OrthoDB" id="9800754at2"/>
<dbReference type="InterPro" id="IPR029058">
    <property type="entry name" value="AB_hydrolase_fold"/>
</dbReference>
<dbReference type="PANTHER" id="PTHR32268:SF11">
    <property type="entry name" value="HOMOSERINE O-ACETYLTRANSFERASE"/>
    <property type="match status" value="1"/>
</dbReference>
<evidence type="ECO:0000256" key="3">
    <source>
        <dbReference type="PIRSR" id="PIRSR000443-1"/>
    </source>
</evidence>
<dbReference type="SUPFAM" id="SSF53474">
    <property type="entry name" value="alpha/beta-Hydrolases"/>
    <property type="match status" value="1"/>
</dbReference>
<dbReference type="GO" id="GO:0009086">
    <property type="term" value="P:methionine biosynthetic process"/>
    <property type="evidence" value="ECO:0007669"/>
    <property type="project" value="UniProtKB-UniRule"/>
</dbReference>
<dbReference type="InterPro" id="IPR008220">
    <property type="entry name" value="HAT_MetX-like"/>
</dbReference>
<reference evidence="6 7" key="1">
    <citation type="journal article" date="1991" name="Int. J. Syst. Bacteriol.">
        <title>Description of the erythromycin-producing bacterium Arthrobacter sp. strain NRRL B-3381 as Aeromicrobium erythreum gen. nov., sp. nov.</title>
        <authorList>
            <person name="Miller E.S."/>
            <person name="Woese C.R."/>
            <person name="Brenner S."/>
        </authorList>
    </citation>
    <scope>NUCLEOTIDE SEQUENCE [LARGE SCALE GENOMIC DNA]</scope>
    <source>
        <strain evidence="6 7">AR18</strain>
    </source>
</reference>
<dbReference type="GO" id="GO:0009092">
    <property type="term" value="P:homoserine metabolic process"/>
    <property type="evidence" value="ECO:0007669"/>
    <property type="project" value="TreeGrafter"/>
</dbReference>
<dbReference type="InterPro" id="IPR000073">
    <property type="entry name" value="AB_hydrolase_1"/>
</dbReference>
<dbReference type="Pfam" id="PF00561">
    <property type="entry name" value="Abhydrolase_1"/>
    <property type="match status" value="1"/>
</dbReference>
<evidence type="ECO:0000256" key="2">
    <source>
        <dbReference type="HAMAP-Rule" id="MF_00296"/>
    </source>
</evidence>
<proteinExistence type="inferred from homology"/>
<name>A0A0U4C522_9ACTN</name>
<feature type="active site" evidence="2 3">
    <location>
        <position position="351"/>
    </location>
</feature>
<dbReference type="GO" id="GO:0005737">
    <property type="term" value="C:cytoplasm"/>
    <property type="evidence" value="ECO:0007669"/>
    <property type="project" value="UniProtKB-SubCell"/>
</dbReference>
<comment type="similarity">
    <text evidence="2">Belongs to the AB hydrolase superfamily. MetX family.</text>
</comment>
<comment type="caution">
    <text evidence="2">Lacks conserved residue(s) required for the propagation of feature annotation.</text>
</comment>
<keyword evidence="1 2" id="KW-0808">Transferase</keyword>
<keyword evidence="2" id="KW-0486">Methionine biosynthesis</keyword>
<evidence type="ECO:0000256" key="1">
    <source>
        <dbReference type="ARBA" id="ARBA00022679"/>
    </source>
</evidence>
<evidence type="ECO:0000256" key="4">
    <source>
        <dbReference type="SAM" id="MobiDB-lite"/>
    </source>
</evidence>
<evidence type="ECO:0000313" key="6">
    <source>
        <dbReference type="EMBL" id="ALX03243.1"/>
    </source>
</evidence>
<dbReference type="NCBIfam" id="TIGR01392">
    <property type="entry name" value="homoserO_Ac_trn"/>
    <property type="match status" value="1"/>
</dbReference>
<feature type="active site" evidence="2 3">
    <location>
        <position position="321"/>
    </location>
</feature>
<keyword evidence="2" id="KW-0963">Cytoplasm</keyword>
<evidence type="ECO:0000313" key="7">
    <source>
        <dbReference type="Proteomes" id="UP000067689"/>
    </source>
</evidence>
<comment type="pathway">
    <text evidence="2">Amino-acid biosynthesis; L-methionine biosynthesis via de novo pathway; O-acetyl-L-homoserine from L-homoserine: step 1/1.</text>
</comment>
<protein>
    <recommendedName>
        <fullName evidence="2">Homoserine O-acetyltransferase</fullName>
        <shortName evidence="2">HAT</shortName>
        <ecNumber evidence="2">2.3.1.31</ecNumber>
    </recommendedName>
    <alternativeName>
        <fullName evidence="2">Homoserine transacetylase</fullName>
        <shortName evidence="2">HTA</shortName>
    </alternativeName>
</protein>
<feature type="compositionally biased region" description="Polar residues" evidence="4">
    <location>
        <begin position="1"/>
        <end position="12"/>
    </location>
</feature>
<dbReference type="GO" id="GO:0004414">
    <property type="term" value="F:homoserine O-acetyltransferase activity"/>
    <property type="evidence" value="ECO:0007669"/>
    <property type="project" value="UniProtKB-UniRule"/>
</dbReference>
<dbReference type="KEGG" id="aer:AERYTH_00270"/>
<gene>
    <name evidence="2" type="primary">metXA</name>
    <name evidence="6" type="ORF">AERYTH_00270</name>
</gene>
<comment type="function">
    <text evidence="2">Transfers an acetyl group from acetyl-CoA to L-homoserine, forming acetyl-L-homoserine.</text>
</comment>
<feature type="binding site" evidence="2">
    <location>
        <position position="234"/>
    </location>
    <ligand>
        <name>substrate</name>
    </ligand>
</feature>
<feature type="active site" description="Nucleophile" evidence="2 3">
    <location>
        <position position="164"/>
    </location>
</feature>
<feature type="binding site" evidence="2">
    <location>
        <position position="352"/>
    </location>
    <ligand>
        <name>substrate</name>
    </ligand>
</feature>
<sequence length="371" mass="39439">MTSPHLTSQDLPSVTGAWREGDPVGSRRFADVGDVALESGSVLPGVRLAYETWGTPGRDAVLVLHALTGDSHVVGPTGPGHASPGWWDTLVGPGLPIDTDRFLVVCANILGGCQGSTGPASLAPDGRPWGSRFPDLTVRDQVAAEVLLADALGIERWYAVVGGSAGGMRGLEWAVGHPSRVERLFLLATSAQASAEQLALSSVQQAAITTDPHFHGGDYYAERRGPTNGLDLARRVAHVAYRSEPELQQRFGREREPDGRFSVASYLEHHGTKLTRRFDAGSYLALTRAMDSHDVGRGRGGVAAALGRVTARTVVAGIDSDRLYPLHQQRELADLVPGADGLDVVHSVHGHDGFLVEQEQVGALARRALAE</sequence>
<keyword evidence="2" id="KW-0028">Amino-acid biosynthesis</keyword>
<dbReference type="PATRIC" id="fig|2041.4.peg.54"/>
<keyword evidence="2" id="KW-0012">Acyltransferase</keyword>
<dbReference type="Gene3D" id="3.40.50.1820">
    <property type="entry name" value="alpha/beta hydrolase"/>
    <property type="match status" value="1"/>
</dbReference>
<dbReference type="Proteomes" id="UP000067689">
    <property type="component" value="Chromosome"/>
</dbReference>